<dbReference type="Pfam" id="PF00501">
    <property type="entry name" value="AMP-binding"/>
    <property type="match status" value="1"/>
</dbReference>
<feature type="domain" description="AMP-dependent synthetase/ligase" evidence="2">
    <location>
        <begin position="10"/>
        <end position="324"/>
    </location>
</feature>
<dbReference type="InterPro" id="IPR042099">
    <property type="entry name" value="ANL_N_sf"/>
</dbReference>
<keyword evidence="1" id="KW-0472">Membrane</keyword>
<feature type="transmembrane region" description="Helical" evidence="1">
    <location>
        <begin position="553"/>
        <end position="576"/>
    </location>
</feature>
<reference evidence="3" key="1">
    <citation type="journal article" date="2014" name="Int. J. Syst. Evol. Microbiol.">
        <title>Complete genome sequence of Corynebacterium casei LMG S-19264T (=DSM 44701T), isolated from a smear-ripened cheese.</title>
        <authorList>
            <consortium name="US DOE Joint Genome Institute (JGI-PGF)"/>
            <person name="Walter F."/>
            <person name="Albersmeier A."/>
            <person name="Kalinowski J."/>
            <person name="Ruckert C."/>
        </authorList>
    </citation>
    <scope>NUCLEOTIDE SEQUENCE</scope>
    <source>
        <strain evidence="3">VKM Ac-1069</strain>
    </source>
</reference>
<feature type="transmembrane region" description="Helical" evidence="1">
    <location>
        <begin position="709"/>
        <end position="728"/>
    </location>
</feature>
<protein>
    <submittedName>
        <fullName evidence="3">AMP-dependent synthetase</fullName>
    </submittedName>
</protein>
<dbReference type="PROSITE" id="PS00455">
    <property type="entry name" value="AMP_BINDING"/>
    <property type="match status" value="1"/>
</dbReference>
<dbReference type="PANTHER" id="PTHR43767">
    <property type="entry name" value="LONG-CHAIN-FATTY-ACID--COA LIGASE"/>
    <property type="match status" value="1"/>
</dbReference>
<dbReference type="PANTHER" id="PTHR43767:SF1">
    <property type="entry name" value="NONRIBOSOMAL PEPTIDE SYNTHASE PES1 (EUROFUNG)-RELATED"/>
    <property type="match status" value="1"/>
</dbReference>
<name>A0A9W6NZG6_9PSEU</name>
<evidence type="ECO:0000259" key="2">
    <source>
        <dbReference type="Pfam" id="PF00501"/>
    </source>
</evidence>
<dbReference type="AlphaFoldDB" id="A0A9W6NZG6"/>
<keyword evidence="1" id="KW-0812">Transmembrane</keyword>
<sequence length="867" mass="90675">MTETPGFAGALARHGGRPALLVPGGECLSYRELAARADARAAELGTGRRLVAVVAGPGVEPVVTYLAALRAGHVALLVGDDPARAEPLLAAHDPAVVVRPEADGVRIEERGPGPALHPDLALLLPTSGTTGSPKLVRLSARNLAANAESIAGYLPIRPGDRAPLTLPLQYCYGLSVVNSNLARGATVVLSSRSVAEPAFWTEFAELGLTSLHGVPYTFDLLDATGFADRALPSLRYVTQAGGRWDPAAVERYAALGAGRGWALYVMYGQTEATARMAYLPPERAATAPSAVGVAVPGGTFSIERPDPDGVGDLVYRGENVMLGYARSGADLALGRTVDRLETGDRARLRPDGLLEITGRAARFVKPFGLRVDLDEVERILAAGGVAAAATGDDTGLAVAVVRGGDATAVADLLAERLRLPPTAVRVAGVDALPRLPTGKVDLAAVAAAAAPQQPPAGADPVRRAFAAVFPGRTITDGDTFVGLGGDSLRYVQTALRLQRTVGALPPDWPERTVAELVALGGPGRAPRRWLLVETPVVLRAAAIVLIVGSHVGLFRLLGGSHVLLAAAGWAFARFALAPPRPSRTILRTAARIAVPSALWVAWRATVADDVDWYNALLLNYVVDPEAWGYWFVETLPQILLLMALLFVVPAVRALDRSLPFALPAAVYLAGLLGQFVDDGANAFSLRQMSVHTVIWLFALGWAAQRAATAWQRAAVLAGLAVAVPMMFAHEPHRAAVVAVGTALLLVPALAVPRPLVRLCGLLAGASLAIYLTHYAVMSALAGLPSAVVVLACLVVGVAVQEVLGRAAASVRVEAHRSADLQAHLAARLRGLRFGRAAAQRGAAELHEHGRVVPVEDHLPDARRPAGA</sequence>
<dbReference type="InterPro" id="IPR020845">
    <property type="entry name" value="AMP-binding_CS"/>
</dbReference>
<feature type="transmembrane region" description="Helical" evidence="1">
    <location>
        <begin position="782"/>
        <end position="803"/>
    </location>
</feature>
<keyword evidence="1" id="KW-1133">Transmembrane helix</keyword>
<dbReference type="InterPro" id="IPR000873">
    <property type="entry name" value="AMP-dep_synth/lig_dom"/>
</dbReference>
<feature type="transmembrane region" description="Helical" evidence="1">
    <location>
        <begin position="734"/>
        <end position="751"/>
    </location>
</feature>
<accession>A0A9W6NZG6</accession>
<feature type="transmembrane region" description="Helical" evidence="1">
    <location>
        <begin position="588"/>
        <end position="607"/>
    </location>
</feature>
<feature type="transmembrane region" description="Helical" evidence="1">
    <location>
        <begin position="627"/>
        <end position="651"/>
    </location>
</feature>
<feature type="transmembrane region" description="Helical" evidence="1">
    <location>
        <begin position="658"/>
        <end position="676"/>
    </location>
</feature>
<dbReference type="InterPro" id="IPR050237">
    <property type="entry name" value="ATP-dep_AMP-bd_enzyme"/>
</dbReference>
<evidence type="ECO:0000256" key="1">
    <source>
        <dbReference type="SAM" id="Phobius"/>
    </source>
</evidence>
<proteinExistence type="predicted"/>
<evidence type="ECO:0000313" key="4">
    <source>
        <dbReference type="Proteomes" id="UP001143463"/>
    </source>
</evidence>
<dbReference type="SUPFAM" id="SSF56801">
    <property type="entry name" value="Acetyl-CoA synthetase-like"/>
    <property type="match status" value="1"/>
</dbReference>
<evidence type="ECO:0000313" key="3">
    <source>
        <dbReference type="EMBL" id="GLL14816.1"/>
    </source>
</evidence>
<dbReference type="Proteomes" id="UP001143463">
    <property type="component" value="Unassembled WGS sequence"/>
</dbReference>
<reference evidence="3" key="2">
    <citation type="submission" date="2023-01" db="EMBL/GenBank/DDBJ databases">
        <authorList>
            <person name="Sun Q."/>
            <person name="Evtushenko L."/>
        </authorList>
    </citation>
    <scope>NUCLEOTIDE SEQUENCE</scope>
    <source>
        <strain evidence="3">VKM Ac-1069</strain>
    </source>
</reference>
<dbReference type="EMBL" id="BSFQ01000037">
    <property type="protein sequence ID" value="GLL14816.1"/>
    <property type="molecule type" value="Genomic_DNA"/>
</dbReference>
<comment type="caution">
    <text evidence="3">The sequence shown here is derived from an EMBL/GenBank/DDBJ whole genome shotgun (WGS) entry which is preliminary data.</text>
</comment>
<keyword evidence="4" id="KW-1185">Reference proteome</keyword>
<gene>
    <name evidence="3" type="ORF">GCM10017577_59650</name>
</gene>
<organism evidence="3 4">
    <name type="scientific">Pseudonocardia halophobica</name>
    <dbReference type="NCBI Taxonomy" id="29401"/>
    <lineage>
        <taxon>Bacteria</taxon>
        <taxon>Bacillati</taxon>
        <taxon>Actinomycetota</taxon>
        <taxon>Actinomycetes</taxon>
        <taxon>Pseudonocardiales</taxon>
        <taxon>Pseudonocardiaceae</taxon>
        <taxon>Pseudonocardia</taxon>
    </lineage>
</organism>
<dbReference type="Gene3D" id="3.40.50.12780">
    <property type="entry name" value="N-terminal domain of ligase-like"/>
    <property type="match status" value="1"/>
</dbReference>